<gene>
    <name evidence="1" type="ORF">ACFSQW_06920</name>
</gene>
<comment type="caution">
    <text evidence="1">The sequence shown here is derived from an EMBL/GenBank/DDBJ whole genome shotgun (WGS) entry which is preliminary data.</text>
</comment>
<dbReference type="SUPFAM" id="SSF49265">
    <property type="entry name" value="Fibronectin type III"/>
    <property type="match status" value="1"/>
</dbReference>
<dbReference type="RefSeq" id="WP_210356077.1">
    <property type="nucleotide sequence ID" value="NZ_JAEQMU010000006.1"/>
</dbReference>
<protein>
    <recommendedName>
        <fullName evidence="3">Fibronectin type-III domain-containing protein</fullName>
    </recommendedName>
</protein>
<dbReference type="InterPro" id="IPR036116">
    <property type="entry name" value="FN3_sf"/>
</dbReference>
<sequence>MKYQRAKTSFYRTNDSHLLVLASGILRGVGDVALFPDPTPSLAELKVAIADYEDKLYHSLGGGVYQRELKRASKRALADTLQQLAHYVNKVCDGNLTQLYLSGFPVFTGRKKGSSPDTPGLPSLKDGRVSGEVCLSFGPVGRDMQYEFCICESTDNLSKTLVWGEIQYTTRSFKNYIKGFTAGQQIYFKVRARNKHGVSDWTDAVKWIVR</sequence>
<organism evidence="1 2">
    <name type="scientific">Sphingobacterium tabacisoli</name>
    <dbReference type="NCBI Taxonomy" id="2044855"/>
    <lineage>
        <taxon>Bacteria</taxon>
        <taxon>Pseudomonadati</taxon>
        <taxon>Bacteroidota</taxon>
        <taxon>Sphingobacteriia</taxon>
        <taxon>Sphingobacteriales</taxon>
        <taxon>Sphingobacteriaceae</taxon>
        <taxon>Sphingobacterium</taxon>
    </lineage>
</organism>
<dbReference type="Gene3D" id="2.60.40.10">
    <property type="entry name" value="Immunoglobulins"/>
    <property type="match status" value="1"/>
</dbReference>
<evidence type="ECO:0008006" key="3">
    <source>
        <dbReference type="Google" id="ProtNLM"/>
    </source>
</evidence>
<name>A0ABW5L1C4_9SPHI</name>
<dbReference type="Proteomes" id="UP001597440">
    <property type="component" value="Unassembled WGS sequence"/>
</dbReference>
<accession>A0ABW5L1C4</accession>
<dbReference type="InterPro" id="IPR013783">
    <property type="entry name" value="Ig-like_fold"/>
</dbReference>
<reference evidence="2" key="1">
    <citation type="journal article" date="2019" name="Int. J. Syst. Evol. Microbiol.">
        <title>The Global Catalogue of Microorganisms (GCM) 10K type strain sequencing project: providing services to taxonomists for standard genome sequencing and annotation.</title>
        <authorList>
            <consortium name="The Broad Institute Genomics Platform"/>
            <consortium name="The Broad Institute Genome Sequencing Center for Infectious Disease"/>
            <person name="Wu L."/>
            <person name="Ma J."/>
        </authorList>
    </citation>
    <scope>NUCLEOTIDE SEQUENCE [LARGE SCALE GENOMIC DNA]</scope>
    <source>
        <strain evidence="2">KCTC 52298</strain>
    </source>
</reference>
<evidence type="ECO:0000313" key="1">
    <source>
        <dbReference type="EMBL" id="MFD2554113.1"/>
    </source>
</evidence>
<evidence type="ECO:0000313" key="2">
    <source>
        <dbReference type="Proteomes" id="UP001597440"/>
    </source>
</evidence>
<dbReference type="EMBL" id="JBHULD010000008">
    <property type="protein sequence ID" value="MFD2554113.1"/>
    <property type="molecule type" value="Genomic_DNA"/>
</dbReference>
<proteinExistence type="predicted"/>
<keyword evidence="2" id="KW-1185">Reference proteome</keyword>